<dbReference type="InterPro" id="IPR054156">
    <property type="entry name" value="YxaF_TetR_C"/>
</dbReference>
<gene>
    <name evidence="6" type="ORF">GCM10023322_19840</name>
</gene>
<feature type="domain" description="HTH tetR-type" evidence="4">
    <location>
        <begin position="16"/>
        <end position="58"/>
    </location>
</feature>
<dbReference type="RefSeq" id="WP_345628147.1">
    <property type="nucleotide sequence ID" value="NZ_BAABJQ010000004.1"/>
</dbReference>
<keyword evidence="1" id="KW-0805">Transcription regulation</keyword>
<comment type="caution">
    <text evidence="6">The sequence shown here is derived from an EMBL/GenBank/DDBJ whole genome shotgun (WGS) entry which is preliminary data.</text>
</comment>
<dbReference type="PANTHER" id="PTHR47506">
    <property type="entry name" value="TRANSCRIPTIONAL REGULATORY PROTEIN"/>
    <property type="match status" value="1"/>
</dbReference>
<evidence type="ECO:0000256" key="1">
    <source>
        <dbReference type="ARBA" id="ARBA00023015"/>
    </source>
</evidence>
<keyword evidence="7" id="KW-1185">Reference proteome</keyword>
<dbReference type="InterPro" id="IPR036271">
    <property type="entry name" value="Tet_transcr_reg_TetR-rel_C_sf"/>
</dbReference>
<dbReference type="EMBL" id="BAABJQ010000004">
    <property type="protein sequence ID" value="GAA5182564.1"/>
    <property type="molecule type" value="Genomic_DNA"/>
</dbReference>
<sequence length="208" mass="22794">MSGTARGPRERMVYSAAQLVRSHGVAGTGVREVVARAEAPRGSFQHYFPGGKDQLVGEALVWSGDFAAHWATRYRDTTRHPTPAGLFAHLVRYWRDDLTAHRYERGCPVMATAADLAGGDSAVNEQLRAATERWETAVADELARMEVPRSRARSLATLMLSALEGAIMLARVHRDVGRLDTVVAELSPLLRSQVPAARRRRAAAAPDR</sequence>
<feature type="domain" description="Transcriptional regulator LmrA/YxaF-like C-terminal" evidence="5">
    <location>
        <begin position="83"/>
        <end position="183"/>
    </location>
</feature>
<dbReference type="InterPro" id="IPR001647">
    <property type="entry name" value="HTH_TetR"/>
</dbReference>
<evidence type="ECO:0000256" key="2">
    <source>
        <dbReference type="ARBA" id="ARBA00023125"/>
    </source>
</evidence>
<reference evidence="7" key="1">
    <citation type="journal article" date="2019" name="Int. J. Syst. Evol. Microbiol.">
        <title>The Global Catalogue of Microorganisms (GCM) 10K type strain sequencing project: providing services to taxonomists for standard genome sequencing and annotation.</title>
        <authorList>
            <consortium name="The Broad Institute Genomics Platform"/>
            <consortium name="The Broad Institute Genome Sequencing Center for Infectious Disease"/>
            <person name="Wu L."/>
            <person name="Ma J."/>
        </authorList>
    </citation>
    <scope>NUCLEOTIDE SEQUENCE [LARGE SCALE GENOMIC DNA]</scope>
    <source>
        <strain evidence="7">JCM 18304</strain>
    </source>
</reference>
<organism evidence="6 7">
    <name type="scientific">Rugosimonospora acidiphila</name>
    <dbReference type="NCBI Taxonomy" id="556531"/>
    <lineage>
        <taxon>Bacteria</taxon>
        <taxon>Bacillati</taxon>
        <taxon>Actinomycetota</taxon>
        <taxon>Actinomycetes</taxon>
        <taxon>Micromonosporales</taxon>
        <taxon>Micromonosporaceae</taxon>
        <taxon>Rugosimonospora</taxon>
    </lineage>
</organism>
<dbReference type="SUPFAM" id="SSF46689">
    <property type="entry name" value="Homeodomain-like"/>
    <property type="match status" value="1"/>
</dbReference>
<name>A0ABP9RQ98_9ACTN</name>
<dbReference type="Pfam" id="PF00440">
    <property type="entry name" value="TetR_N"/>
    <property type="match status" value="1"/>
</dbReference>
<evidence type="ECO:0000259" key="4">
    <source>
        <dbReference type="Pfam" id="PF00440"/>
    </source>
</evidence>
<evidence type="ECO:0000256" key="3">
    <source>
        <dbReference type="ARBA" id="ARBA00023163"/>
    </source>
</evidence>
<accession>A0ABP9RQ98</accession>
<evidence type="ECO:0000313" key="6">
    <source>
        <dbReference type="EMBL" id="GAA5182564.1"/>
    </source>
</evidence>
<dbReference type="PANTHER" id="PTHR47506:SF3">
    <property type="entry name" value="HTH-TYPE TRANSCRIPTIONAL REGULATOR LMRA"/>
    <property type="match status" value="1"/>
</dbReference>
<dbReference type="InterPro" id="IPR009057">
    <property type="entry name" value="Homeodomain-like_sf"/>
</dbReference>
<dbReference type="Proteomes" id="UP001501570">
    <property type="component" value="Unassembled WGS sequence"/>
</dbReference>
<dbReference type="Gene3D" id="1.10.357.10">
    <property type="entry name" value="Tetracycline Repressor, domain 2"/>
    <property type="match status" value="1"/>
</dbReference>
<dbReference type="Pfam" id="PF21993">
    <property type="entry name" value="TetR_C_13_2"/>
    <property type="match status" value="1"/>
</dbReference>
<evidence type="ECO:0000259" key="5">
    <source>
        <dbReference type="Pfam" id="PF21993"/>
    </source>
</evidence>
<evidence type="ECO:0000313" key="7">
    <source>
        <dbReference type="Proteomes" id="UP001501570"/>
    </source>
</evidence>
<keyword evidence="2" id="KW-0238">DNA-binding</keyword>
<dbReference type="SUPFAM" id="SSF48498">
    <property type="entry name" value="Tetracyclin repressor-like, C-terminal domain"/>
    <property type="match status" value="1"/>
</dbReference>
<proteinExistence type="predicted"/>
<keyword evidence="3" id="KW-0804">Transcription</keyword>
<protein>
    <submittedName>
        <fullName evidence="6">TetR/AcrR family transcriptional regulator</fullName>
    </submittedName>
</protein>